<name>A0AAI9EEN7_9PEZI</name>
<dbReference type="EMBL" id="CAVMBE010000090">
    <property type="protein sequence ID" value="CAK4033667.1"/>
    <property type="molecule type" value="Genomic_DNA"/>
</dbReference>
<accession>A0AAI9EEN7</accession>
<evidence type="ECO:0000313" key="1">
    <source>
        <dbReference type="EMBL" id="CAK4033667.1"/>
    </source>
</evidence>
<dbReference type="Gene3D" id="3.30.710.10">
    <property type="entry name" value="Potassium Channel Kv1.1, Chain A"/>
    <property type="match status" value="1"/>
</dbReference>
<comment type="caution">
    <text evidence="1">The sequence shown here is derived from an EMBL/GenBank/DDBJ whole genome shotgun (WGS) entry which is preliminary data.</text>
</comment>
<protein>
    <recommendedName>
        <fullName evidence="3">BTB domain-containing protein</fullName>
    </recommendedName>
</protein>
<dbReference type="Proteomes" id="UP001296104">
    <property type="component" value="Unassembled WGS sequence"/>
</dbReference>
<gene>
    <name evidence="1" type="ORF">LECACI_7A008825</name>
</gene>
<reference evidence="1" key="1">
    <citation type="submission" date="2023-11" db="EMBL/GenBank/DDBJ databases">
        <authorList>
            <person name="Alioto T."/>
            <person name="Alioto T."/>
            <person name="Gomez Garrido J."/>
        </authorList>
    </citation>
    <scope>NUCLEOTIDE SEQUENCE</scope>
</reference>
<keyword evidence="2" id="KW-1185">Reference proteome</keyword>
<organism evidence="1 2">
    <name type="scientific">Lecanosticta acicola</name>
    <dbReference type="NCBI Taxonomy" id="111012"/>
    <lineage>
        <taxon>Eukaryota</taxon>
        <taxon>Fungi</taxon>
        <taxon>Dikarya</taxon>
        <taxon>Ascomycota</taxon>
        <taxon>Pezizomycotina</taxon>
        <taxon>Dothideomycetes</taxon>
        <taxon>Dothideomycetidae</taxon>
        <taxon>Mycosphaerellales</taxon>
        <taxon>Mycosphaerellaceae</taxon>
        <taxon>Lecanosticta</taxon>
    </lineage>
</organism>
<evidence type="ECO:0008006" key="3">
    <source>
        <dbReference type="Google" id="ProtNLM"/>
    </source>
</evidence>
<dbReference type="AlphaFoldDB" id="A0AAI9EEN7"/>
<evidence type="ECO:0000313" key="2">
    <source>
        <dbReference type="Proteomes" id="UP001296104"/>
    </source>
</evidence>
<proteinExistence type="predicted"/>
<dbReference type="InterPro" id="IPR011333">
    <property type="entry name" value="SKP1/BTB/POZ_sf"/>
</dbReference>
<sequence length="221" mass="24762">MADNAAKLATLGVLGNFFDNYSLADFTVRKIDLSDHDTAHVRALLEYIYKSDYNGAETVKNNVNKMVFHVNMCFVGDKYDISELKNVSTRKFQSVIGQVKQGNELAEVSRLAYSGASAVRTICDSIVDYIFEKDLVTACSDNKQLEEAMEAYPRLAIDLIKIRGPKTKKPKEATERQYCCPNKKCTCVVTAHIWDTPTLGYTCPACAIWSYGNTWTRGLVK</sequence>